<dbReference type="SUPFAM" id="SSF50249">
    <property type="entry name" value="Nucleic acid-binding proteins"/>
    <property type="match status" value="1"/>
</dbReference>
<dbReference type="InterPro" id="IPR012340">
    <property type="entry name" value="NA-bd_OB-fold"/>
</dbReference>
<evidence type="ECO:0000313" key="5">
    <source>
        <dbReference type="Proteomes" id="UP001152797"/>
    </source>
</evidence>
<name>A0A9P1DHI6_9DINO</name>
<proteinExistence type="predicted"/>
<evidence type="ECO:0000259" key="1">
    <source>
        <dbReference type="Pfam" id="PF09103"/>
    </source>
</evidence>
<dbReference type="PANTHER" id="PTHR11289:SF0">
    <property type="entry name" value="BREAST CANCER TYPE 2 SUSCEPTIBILITY PROTEIN"/>
    <property type="match status" value="1"/>
</dbReference>
<keyword evidence="5" id="KW-1185">Reference proteome</keyword>
<accession>A0A9P1DHI6</accession>
<dbReference type="GO" id="GO:0006355">
    <property type="term" value="P:regulation of DNA-templated transcription"/>
    <property type="evidence" value="ECO:0007669"/>
    <property type="project" value="TreeGrafter"/>
</dbReference>
<dbReference type="Gene3D" id="2.40.50.140">
    <property type="entry name" value="Nucleic acid-binding proteins"/>
    <property type="match status" value="1"/>
</dbReference>
<dbReference type="EMBL" id="CAMXCT030004761">
    <property type="protein sequence ID" value="CAL4797592.1"/>
    <property type="molecule type" value="Genomic_DNA"/>
</dbReference>
<gene>
    <name evidence="2" type="ORF">C1SCF055_LOCUS35558</name>
</gene>
<reference evidence="3" key="2">
    <citation type="submission" date="2024-04" db="EMBL/GenBank/DDBJ databases">
        <authorList>
            <person name="Chen Y."/>
            <person name="Shah S."/>
            <person name="Dougan E. K."/>
            <person name="Thang M."/>
            <person name="Chan C."/>
        </authorList>
    </citation>
    <scope>NUCLEOTIDE SEQUENCE [LARGE SCALE GENOMIC DNA]</scope>
</reference>
<feature type="domain" description="BRCA2 OB1" evidence="1">
    <location>
        <begin position="27"/>
        <end position="147"/>
    </location>
</feature>
<dbReference type="OrthoDB" id="437625at2759"/>
<sequence>PGRPCNTSVPCRLLKRAQAELSGRKSAFYQLCSGTVSPTEHMLLICSATFPRGVKKRRKGRADVEDAMIEVSDGWYFVKATLDAELTEHLRQGRLRLGQHLHVCGAQATSFDVEDPLQLSPSARLHLSAFGVRPAKGAAGRRLGFQKAFSFPPSKIAALPAGAQQRRCFVVLAVDSQTLARPSLRPWWNSLVKILLVGSDSLATESIQPLDRLRVSHLRQQTEESPRQVISGRSSSLQRQGAEEAWPKGIPRTEFCREVLGSPFARGAPMFSSEVMPYPAHFRGHMCDLIGVPIMASLEGCFILLAPQQKLCRITLVGESEMHRGRLLPVWKELALKALSASESGQAPDALAVQNVTFLGLGDGEVVDFLATARQLEVSASPQEQRMQEAMDFAFFSPAEVQQAHAKIENAGCMRN</sequence>
<dbReference type="Pfam" id="PF09103">
    <property type="entry name" value="BRCA-2_OB1"/>
    <property type="match status" value="1"/>
</dbReference>
<dbReference type="PANTHER" id="PTHR11289">
    <property type="entry name" value="BREAST CANCER TYPE 2 SUSCEPTIBILITY PROTEIN BRCA2"/>
    <property type="match status" value="1"/>
</dbReference>
<evidence type="ECO:0000313" key="3">
    <source>
        <dbReference type="EMBL" id="CAL1163655.1"/>
    </source>
</evidence>
<dbReference type="EMBL" id="CAMXCT020004761">
    <property type="protein sequence ID" value="CAL1163655.1"/>
    <property type="molecule type" value="Genomic_DNA"/>
</dbReference>
<dbReference type="EMBL" id="CAMXCT010004761">
    <property type="protein sequence ID" value="CAI4010280.1"/>
    <property type="molecule type" value="Genomic_DNA"/>
</dbReference>
<dbReference type="InterPro" id="IPR015187">
    <property type="entry name" value="BRCA2_OB_1"/>
</dbReference>
<organism evidence="2">
    <name type="scientific">Cladocopium goreaui</name>
    <dbReference type="NCBI Taxonomy" id="2562237"/>
    <lineage>
        <taxon>Eukaryota</taxon>
        <taxon>Sar</taxon>
        <taxon>Alveolata</taxon>
        <taxon>Dinophyceae</taxon>
        <taxon>Suessiales</taxon>
        <taxon>Symbiodiniaceae</taxon>
        <taxon>Cladocopium</taxon>
    </lineage>
</organism>
<dbReference type="GO" id="GO:0000724">
    <property type="term" value="P:double-strand break repair via homologous recombination"/>
    <property type="evidence" value="ECO:0007669"/>
    <property type="project" value="InterPro"/>
</dbReference>
<reference evidence="2" key="1">
    <citation type="submission" date="2022-10" db="EMBL/GenBank/DDBJ databases">
        <authorList>
            <person name="Chen Y."/>
            <person name="Dougan E. K."/>
            <person name="Chan C."/>
            <person name="Rhodes N."/>
            <person name="Thang M."/>
        </authorList>
    </citation>
    <scope>NUCLEOTIDE SEQUENCE</scope>
</reference>
<dbReference type="AlphaFoldDB" id="A0A9P1DHI6"/>
<dbReference type="InterPro" id="IPR015525">
    <property type="entry name" value="BRCA2"/>
</dbReference>
<protein>
    <submittedName>
        <fullName evidence="4">BRCA2 OB1 domain-containing protein</fullName>
    </submittedName>
</protein>
<dbReference type="Proteomes" id="UP001152797">
    <property type="component" value="Unassembled WGS sequence"/>
</dbReference>
<evidence type="ECO:0000313" key="4">
    <source>
        <dbReference type="EMBL" id="CAL4797592.1"/>
    </source>
</evidence>
<evidence type="ECO:0000313" key="2">
    <source>
        <dbReference type="EMBL" id="CAI4010280.1"/>
    </source>
</evidence>
<comment type="caution">
    <text evidence="2">The sequence shown here is derived from an EMBL/GenBank/DDBJ whole genome shotgun (WGS) entry which is preliminary data.</text>
</comment>
<feature type="non-terminal residue" evidence="2">
    <location>
        <position position="1"/>
    </location>
</feature>